<sequence length="336" mass="36068">MLLGLLVVLAGWLLPPTPASEVRRAFHLSGYAQGTTYAITYYAPDSLVTSQDITTQLAEIDASMSLYQPGSLINQFNQSARGIVADQHLRVVVRKALQVYQATGGRFDATVEPLVQAWGFGTRPVAAPPSAATIRAILPHIGSDKIHLKGDSLVKDLPAMHLDLNGIAQGYSVDVLATLLERHHIQDYLVELGGEIRVRGHKWPSGELMRIGIEQPDTSAFAAAAMQQVICLPAGGVTTSGNYRKFRQWGGVRSAHLIDPKTGYAFQNELISVTVVATDALTADAYDNALMGMGLASALTFLKQNPALQAYLIYQRPDGTAAATATAGLQQLLSHP</sequence>
<evidence type="ECO:0000256" key="7">
    <source>
        <dbReference type="ARBA" id="ARBA00022842"/>
    </source>
</evidence>
<evidence type="ECO:0000313" key="13">
    <source>
        <dbReference type="Proteomes" id="UP000441336"/>
    </source>
</evidence>
<evidence type="ECO:0000256" key="3">
    <source>
        <dbReference type="ARBA" id="ARBA00022630"/>
    </source>
</evidence>
<evidence type="ECO:0000256" key="9">
    <source>
        <dbReference type="ARBA" id="ARBA00048540"/>
    </source>
</evidence>
<keyword evidence="5 10" id="KW-0479">Metal-binding</keyword>
<dbReference type="EMBL" id="WQKZ01000001">
    <property type="protein sequence ID" value="MVN74926.1"/>
    <property type="molecule type" value="Genomic_DNA"/>
</dbReference>
<gene>
    <name evidence="12" type="ORF">GO988_01160</name>
</gene>
<feature type="binding site" evidence="11">
    <location>
        <position position="166"/>
    </location>
    <ligand>
        <name>Mg(2+)</name>
        <dbReference type="ChEBI" id="CHEBI:18420"/>
    </ligand>
</feature>
<dbReference type="PIRSF" id="PIRSF006268">
    <property type="entry name" value="ApbE"/>
    <property type="match status" value="1"/>
</dbReference>
<organism evidence="12 13">
    <name type="scientific">Hymenobacter ginkgonis</name>
    <dbReference type="NCBI Taxonomy" id="2682976"/>
    <lineage>
        <taxon>Bacteria</taxon>
        <taxon>Pseudomonadati</taxon>
        <taxon>Bacteroidota</taxon>
        <taxon>Cytophagia</taxon>
        <taxon>Cytophagales</taxon>
        <taxon>Hymenobacteraceae</taxon>
        <taxon>Hymenobacter</taxon>
    </lineage>
</organism>
<comment type="cofactor">
    <cofactor evidence="11">
        <name>Mg(2+)</name>
        <dbReference type="ChEBI" id="CHEBI:18420"/>
    </cofactor>
    <cofactor evidence="11">
        <name>Mn(2+)</name>
        <dbReference type="ChEBI" id="CHEBI:29035"/>
    </cofactor>
    <text evidence="11">Magnesium. Can also use manganese.</text>
</comment>
<dbReference type="Gene3D" id="3.10.520.10">
    <property type="entry name" value="ApbE-like domains"/>
    <property type="match status" value="1"/>
</dbReference>
<dbReference type="EC" id="2.7.1.180" evidence="1 10"/>
<comment type="catalytic activity">
    <reaction evidence="9 10">
        <text>L-threonyl-[protein] + FAD = FMN-L-threonyl-[protein] + AMP + H(+)</text>
        <dbReference type="Rhea" id="RHEA:36847"/>
        <dbReference type="Rhea" id="RHEA-COMP:11060"/>
        <dbReference type="Rhea" id="RHEA-COMP:11061"/>
        <dbReference type="ChEBI" id="CHEBI:15378"/>
        <dbReference type="ChEBI" id="CHEBI:30013"/>
        <dbReference type="ChEBI" id="CHEBI:57692"/>
        <dbReference type="ChEBI" id="CHEBI:74257"/>
        <dbReference type="ChEBI" id="CHEBI:456215"/>
        <dbReference type="EC" id="2.7.1.180"/>
    </reaction>
</comment>
<keyword evidence="7 10" id="KW-0460">Magnesium</keyword>
<feature type="binding site" evidence="11">
    <location>
        <position position="284"/>
    </location>
    <ligand>
        <name>Mg(2+)</name>
        <dbReference type="ChEBI" id="CHEBI:18420"/>
    </ligand>
</feature>
<dbReference type="SUPFAM" id="SSF143631">
    <property type="entry name" value="ApbE-like"/>
    <property type="match status" value="1"/>
</dbReference>
<dbReference type="PANTHER" id="PTHR30040:SF2">
    <property type="entry name" value="FAD:PROTEIN FMN TRANSFERASE"/>
    <property type="match status" value="1"/>
</dbReference>
<reference evidence="12 13" key="1">
    <citation type="submission" date="2019-12" db="EMBL/GenBank/DDBJ databases">
        <title>Hymenobacter sp. HMF4947 Genome sequencing and assembly.</title>
        <authorList>
            <person name="Kang H."/>
            <person name="Cha I."/>
            <person name="Kim H."/>
            <person name="Joh K."/>
        </authorList>
    </citation>
    <scope>NUCLEOTIDE SEQUENCE [LARGE SCALE GENOMIC DNA]</scope>
    <source>
        <strain evidence="12 13">HMF4947</strain>
    </source>
</reference>
<protein>
    <recommendedName>
        <fullName evidence="2 10">FAD:protein FMN transferase</fullName>
        <ecNumber evidence="1 10">2.7.1.180</ecNumber>
    </recommendedName>
    <alternativeName>
        <fullName evidence="8 10">Flavin transferase</fullName>
    </alternativeName>
</protein>
<keyword evidence="3 10" id="KW-0285">Flavoprotein</keyword>
<dbReference type="GO" id="GO:0016740">
    <property type="term" value="F:transferase activity"/>
    <property type="evidence" value="ECO:0007669"/>
    <property type="project" value="UniProtKB-UniRule"/>
</dbReference>
<dbReference type="RefSeq" id="WP_157561700.1">
    <property type="nucleotide sequence ID" value="NZ_WQKZ01000001.1"/>
</dbReference>
<proteinExistence type="inferred from homology"/>
<evidence type="ECO:0000313" key="12">
    <source>
        <dbReference type="EMBL" id="MVN74926.1"/>
    </source>
</evidence>
<comment type="caution">
    <text evidence="12">The sequence shown here is derived from an EMBL/GenBank/DDBJ whole genome shotgun (WGS) entry which is preliminary data.</text>
</comment>
<evidence type="ECO:0000256" key="6">
    <source>
        <dbReference type="ARBA" id="ARBA00022827"/>
    </source>
</evidence>
<evidence type="ECO:0000256" key="4">
    <source>
        <dbReference type="ARBA" id="ARBA00022679"/>
    </source>
</evidence>
<evidence type="ECO:0000256" key="10">
    <source>
        <dbReference type="PIRNR" id="PIRNR006268"/>
    </source>
</evidence>
<keyword evidence="6 10" id="KW-0274">FAD</keyword>
<dbReference type="InterPro" id="IPR003374">
    <property type="entry name" value="ApbE-like_sf"/>
</dbReference>
<dbReference type="Proteomes" id="UP000441336">
    <property type="component" value="Unassembled WGS sequence"/>
</dbReference>
<name>A0A7K1T939_9BACT</name>
<dbReference type="Pfam" id="PF02424">
    <property type="entry name" value="ApbE"/>
    <property type="match status" value="1"/>
</dbReference>
<keyword evidence="4 10" id="KW-0808">Transferase</keyword>
<dbReference type="AlphaFoldDB" id="A0A7K1T939"/>
<comment type="similarity">
    <text evidence="10">Belongs to the ApbE family.</text>
</comment>
<dbReference type="GO" id="GO:0046872">
    <property type="term" value="F:metal ion binding"/>
    <property type="evidence" value="ECO:0007669"/>
    <property type="project" value="UniProtKB-UniRule"/>
</dbReference>
<accession>A0A7K1T939</accession>
<evidence type="ECO:0000256" key="8">
    <source>
        <dbReference type="ARBA" id="ARBA00031306"/>
    </source>
</evidence>
<evidence type="ECO:0000256" key="11">
    <source>
        <dbReference type="PIRSR" id="PIRSR006268-2"/>
    </source>
</evidence>
<dbReference type="InterPro" id="IPR024932">
    <property type="entry name" value="ApbE"/>
</dbReference>
<evidence type="ECO:0000256" key="5">
    <source>
        <dbReference type="ARBA" id="ARBA00022723"/>
    </source>
</evidence>
<evidence type="ECO:0000256" key="2">
    <source>
        <dbReference type="ARBA" id="ARBA00016337"/>
    </source>
</evidence>
<evidence type="ECO:0000256" key="1">
    <source>
        <dbReference type="ARBA" id="ARBA00011955"/>
    </source>
</evidence>
<dbReference type="PANTHER" id="PTHR30040">
    <property type="entry name" value="THIAMINE BIOSYNTHESIS LIPOPROTEIN APBE"/>
    <property type="match status" value="1"/>
</dbReference>
<keyword evidence="13" id="KW-1185">Reference proteome</keyword>